<keyword evidence="5 6" id="KW-0408">Iron</keyword>
<evidence type="ECO:0000259" key="8">
    <source>
        <dbReference type="PROSITE" id="PS51007"/>
    </source>
</evidence>
<evidence type="ECO:0000313" key="10">
    <source>
        <dbReference type="Proteomes" id="UP000440498"/>
    </source>
</evidence>
<evidence type="ECO:0000256" key="3">
    <source>
        <dbReference type="ARBA" id="ARBA00022723"/>
    </source>
</evidence>
<evidence type="ECO:0000256" key="4">
    <source>
        <dbReference type="ARBA" id="ARBA00022982"/>
    </source>
</evidence>
<evidence type="ECO:0000313" key="9">
    <source>
        <dbReference type="EMBL" id="MQA42346.1"/>
    </source>
</evidence>
<sequence length="131" mass="14649">MLPTTRLLALLSLTLLCAMARAEPDRQIAEGQKLWQQRCAECHAIDSNETGPMHRGVVGRRIGSVKGYDYSPALRQVKERWDAAALDRWLTDPEQFLPGQNMDFKVTAQEERAALIAYLKTLSAPQVAGVR</sequence>
<dbReference type="PANTHER" id="PTHR11961">
    <property type="entry name" value="CYTOCHROME C"/>
    <property type="match status" value="1"/>
</dbReference>
<dbReference type="Proteomes" id="UP000440498">
    <property type="component" value="Unassembled WGS sequence"/>
</dbReference>
<feature type="chain" id="PRO_5025559376" evidence="7">
    <location>
        <begin position="23"/>
        <end position="131"/>
    </location>
</feature>
<evidence type="ECO:0000256" key="7">
    <source>
        <dbReference type="SAM" id="SignalP"/>
    </source>
</evidence>
<dbReference type="InterPro" id="IPR036909">
    <property type="entry name" value="Cyt_c-like_dom_sf"/>
</dbReference>
<keyword evidence="4" id="KW-0249">Electron transport</keyword>
<dbReference type="SUPFAM" id="SSF46626">
    <property type="entry name" value="Cytochrome c"/>
    <property type="match status" value="1"/>
</dbReference>
<evidence type="ECO:0000256" key="1">
    <source>
        <dbReference type="ARBA" id="ARBA00022448"/>
    </source>
</evidence>
<accession>A0A6A7NB86</accession>
<dbReference type="PRINTS" id="PR00604">
    <property type="entry name" value="CYTCHRMECIAB"/>
</dbReference>
<feature type="domain" description="Cytochrome c" evidence="8">
    <location>
        <begin position="26"/>
        <end position="123"/>
    </location>
</feature>
<evidence type="ECO:0000256" key="2">
    <source>
        <dbReference type="ARBA" id="ARBA00022617"/>
    </source>
</evidence>
<dbReference type="GO" id="GO:0020037">
    <property type="term" value="F:heme binding"/>
    <property type="evidence" value="ECO:0007669"/>
    <property type="project" value="InterPro"/>
</dbReference>
<evidence type="ECO:0000256" key="5">
    <source>
        <dbReference type="ARBA" id="ARBA00023004"/>
    </source>
</evidence>
<dbReference type="GO" id="GO:0009055">
    <property type="term" value="F:electron transfer activity"/>
    <property type="evidence" value="ECO:0007669"/>
    <property type="project" value="InterPro"/>
</dbReference>
<dbReference type="EMBL" id="WHUG01000020">
    <property type="protein sequence ID" value="MQA42346.1"/>
    <property type="molecule type" value="Genomic_DNA"/>
</dbReference>
<organism evidence="9 10">
    <name type="scientific">Rugamonas aquatica</name>
    <dbReference type="NCBI Taxonomy" id="2743357"/>
    <lineage>
        <taxon>Bacteria</taxon>
        <taxon>Pseudomonadati</taxon>
        <taxon>Pseudomonadota</taxon>
        <taxon>Betaproteobacteria</taxon>
        <taxon>Burkholderiales</taxon>
        <taxon>Oxalobacteraceae</taxon>
        <taxon>Telluria group</taxon>
        <taxon>Rugamonas</taxon>
    </lineage>
</organism>
<dbReference type="GO" id="GO:0046872">
    <property type="term" value="F:metal ion binding"/>
    <property type="evidence" value="ECO:0007669"/>
    <property type="project" value="UniProtKB-KW"/>
</dbReference>
<proteinExistence type="predicted"/>
<dbReference type="InterPro" id="IPR002327">
    <property type="entry name" value="Cyt_c_1A/1B"/>
</dbReference>
<dbReference type="Pfam" id="PF00034">
    <property type="entry name" value="Cytochrom_C"/>
    <property type="match status" value="1"/>
</dbReference>
<keyword evidence="2 6" id="KW-0349">Heme</keyword>
<keyword evidence="3 6" id="KW-0479">Metal-binding</keyword>
<evidence type="ECO:0000256" key="6">
    <source>
        <dbReference type="PROSITE-ProRule" id="PRU00433"/>
    </source>
</evidence>
<dbReference type="Gene3D" id="1.10.760.10">
    <property type="entry name" value="Cytochrome c-like domain"/>
    <property type="match status" value="1"/>
</dbReference>
<dbReference type="InterPro" id="IPR009056">
    <property type="entry name" value="Cyt_c-like_dom"/>
</dbReference>
<name>A0A6A7NB86_9BURK</name>
<protein>
    <submittedName>
        <fullName evidence="9">C-type cytochrome</fullName>
    </submittedName>
</protein>
<gene>
    <name evidence="9" type="ORF">GEV02_29835</name>
</gene>
<reference evidence="9 10" key="1">
    <citation type="submission" date="2019-10" db="EMBL/GenBank/DDBJ databases">
        <title>Two novel species isolated from a subtropical stream in China.</title>
        <authorList>
            <person name="Lu H."/>
        </authorList>
    </citation>
    <scope>NUCLEOTIDE SEQUENCE [LARGE SCALE GENOMIC DNA]</scope>
    <source>
        <strain evidence="9 10">FT29W</strain>
    </source>
</reference>
<dbReference type="RefSeq" id="WP_152841453.1">
    <property type="nucleotide sequence ID" value="NZ_WHUG01000020.1"/>
</dbReference>
<comment type="caution">
    <text evidence="9">The sequence shown here is derived from an EMBL/GenBank/DDBJ whole genome shotgun (WGS) entry which is preliminary data.</text>
</comment>
<keyword evidence="1" id="KW-0813">Transport</keyword>
<dbReference type="PROSITE" id="PS51007">
    <property type="entry name" value="CYTC"/>
    <property type="match status" value="1"/>
</dbReference>
<feature type="signal peptide" evidence="7">
    <location>
        <begin position="1"/>
        <end position="22"/>
    </location>
</feature>
<keyword evidence="7" id="KW-0732">Signal</keyword>
<dbReference type="AlphaFoldDB" id="A0A6A7NB86"/>
<keyword evidence="10" id="KW-1185">Reference proteome</keyword>